<reference evidence="5 6" key="1">
    <citation type="submission" date="2023-09" db="EMBL/GenBank/DDBJ databases">
        <authorList>
            <person name="Wang M."/>
        </authorList>
    </citation>
    <scope>NUCLEOTIDE SEQUENCE [LARGE SCALE GENOMIC DNA]</scope>
    <source>
        <strain evidence="5">GT-2023</strain>
        <tissue evidence="5">Liver</tissue>
    </source>
</reference>
<feature type="domain" description="HECT" evidence="4">
    <location>
        <begin position="1"/>
        <end position="77"/>
    </location>
</feature>
<proteinExistence type="predicted"/>
<accession>A0ABR3NJD0</accession>
<evidence type="ECO:0000256" key="2">
    <source>
        <dbReference type="ARBA" id="ARBA00022786"/>
    </source>
</evidence>
<dbReference type="PROSITE" id="PS50237">
    <property type="entry name" value="HECT"/>
    <property type="match status" value="1"/>
</dbReference>
<feature type="active site" description="Glycyl thioester intermediate" evidence="3">
    <location>
        <position position="45"/>
    </location>
</feature>
<sequence>MLKKENVLEFASGASTMPPNGFIFQPTTEALPEESGKIYPEANTCNCILKLPVHKDYDSFKLQMCNALLWTPTFGVA</sequence>
<dbReference type="EMBL" id="JAYMGO010000004">
    <property type="protein sequence ID" value="KAL1276788.1"/>
    <property type="molecule type" value="Genomic_DNA"/>
</dbReference>
<evidence type="ECO:0000313" key="6">
    <source>
        <dbReference type="Proteomes" id="UP001558613"/>
    </source>
</evidence>
<dbReference type="Gene3D" id="3.30.2410.10">
    <property type="entry name" value="Hect, E3 ligase catalytic domain"/>
    <property type="match status" value="1"/>
</dbReference>
<keyword evidence="6" id="KW-1185">Reference proteome</keyword>
<organism evidence="5 6">
    <name type="scientific">Cirrhinus molitorella</name>
    <name type="common">mud carp</name>
    <dbReference type="NCBI Taxonomy" id="172907"/>
    <lineage>
        <taxon>Eukaryota</taxon>
        <taxon>Metazoa</taxon>
        <taxon>Chordata</taxon>
        <taxon>Craniata</taxon>
        <taxon>Vertebrata</taxon>
        <taxon>Euteleostomi</taxon>
        <taxon>Actinopterygii</taxon>
        <taxon>Neopterygii</taxon>
        <taxon>Teleostei</taxon>
        <taxon>Ostariophysi</taxon>
        <taxon>Cypriniformes</taxon>
        <taxon>Cyprinidae</taxon>
        <taxon>Labeoninae</taxon>
        <taxon>Labeonini</taxon>
        <taxon>Cirrhinus</taxon>
    </lineage>
</organism>
<evidence type="ECO:0000313" key="5">
    <source>
        <dbReference type="EMBL" id="KAL1276788.1"/>
    </source>
</evidence>
<keyword evidence="2 3" id="KW-0833">Ubl conjugation pathway</keyword>
<dbReference type="InterPro" id="IPR000569">
    <property type="entry name" value="HECT_dom"/>
</dbReference>
<name>A0ABR3NJD0_9TELE</name>
<dbReference type="Pfam" id="PF00632">
    <property type="entry name" value="HECT"/>
    <property type="match status" value="1"/>
</dbReference>
<dbReference type="Proteomes" id="UP001558613">
    <property type="component" value="Unassembled WGS sequence"/>
</dbReference>
<protein>
    <recommendedName>
        <fullName evidence="4">HECT domain-containing protein</fullName>
    </recommendedName>
</protein>
<evidence type="ECO:0000256" key="3">
    <source>
        <dbReference type="PROSITE-ProRule" id="PRU00104"/>
    </source>
</evidence>
<dbReference type="InterPro" id="IPR035983">
    <property type="entry name" value="Hect_E3_ubiquitin_ligase"/>
</dbReference>
<gene>
    <name evidence="5" type="ORF">QQF64_036411</name>
</gene>
<keyword evidence="1" id="KW-0808">Transferase</keyword>
<dbReference type="SUPFAM" id="SSF56204">
    <property type="entry name" value="Hect, E3 ligase catalytic domain"/>
    <property type="match status" value="1"/>
</dbReference>
<evidence type="ECO:0000256" key="1">
    <source>
        <dbReference type="ARBA" id="ARBA00022679"/>
    </source>
</evidence>
<comment type="caution">
    <text evidence="5">The sequence shown here is derived from an EMBL/GenBank/DDBJ whole genome shotgun (WGS) entry which is preliminary data.</text>
</comment>
<evidence type="ECO:0000259" key="4">
    <source>
        <dbReference type="PROSITE" id="PS50237"/>
    </source>
</evidence>